<name>A9MR30_SALAR</name>
<evidence type="ECO:0000313" key="2">
    <source>
        <dbReference type="EMBL" id="ABX22778.1"/>
    </source>
</evidence>
<dbReference type="AlphaFoldDB" id="A9MR30"/>
<accession>A9MR30</accession>
<dbReference type="Proteomes" id="UP000002084">
    <property type="component" value="Chromosome"/>
</dbReference>
<dbReference type="EMBL" id="CP000880">
    <property type="protein sequence ID" value="ABX22778.1"/>
    <property type="molecule type" value="Genomic_DNA"/>
</dbReference>
<gene>
    <name evidence="2" type="ordered locus">SARI_02932</name>
</gene>
<keyword evidence="3" id="KW-1185">Reference proteome</keyword>
<sequence length="31" mass="3564">MSLQWNFPGKHTVSNEQRNKKHTAGNIIRGN</sequence>
<organism evidence="2 3">
    <name type="scientific">Salmonella arizonae (strain ATCC BAA-731 / CDC346-86 / RSK2980)</name>
    <dbReference type="NCBI Taxonomy" id="41514"/>
    <lineage>
        <taxon>Bacteria</taxon>
        <taxon>Pseudomonadati</taxon>
        <taxon>Pseudomonadota</taxon>
        <taxon>Gammaproteobacteria</taxon>
        <taxon>Enterobacterales</taxon>
        <taxon>Enterobacteriaceae</taxon>
        <taxon>Salmonella</taxon>
    </lineage>
</organism>
<evidence type="ECO:0000256" key="1">
    <source>
        <dbReference type="SAM" id="MobiDB-lite"/>
    </source>
</evidence>
<protein>
    <submittedName>
        <fullName evidence="2">Uncharacterized protein</fullName>
    </submittedName>
</protein>
<reference evidence="2 3" key="1">
    <citation type="submission" date="2007-11" db="EMBL/GenBank/DDBJ databases">
        <authorList>
            <consortium name="The Salmonella enterica serovar Arizonae Genome Sequencing Project"/>
            <person name="McClelland M."/>
            <person name="Sanderson E.K."/>
            <person name="Porwollik S."/>
            <person name="Spieth J."/>
            <person name="Clifton W.S."/>
            <person name="Fulton R."/>
            <person name="Chunyan W."/>
            <person name="Wollam A."/>
            <person name="Shah N."/>
            <person name="Pepin K."/>
            <person name="Bhonagiri V."/>
            <person name="Nash W."/>
            <person name="Johnson M."/>
            <person name="Thiruvilangam P."/>
            <person name="Wilson R."/>
        </authorList>
    </citation>
    <scope>NUCLEOTIDE SEQUENCE [LARGE SCALE GENOMIC DNA]</scope>
    <source>
        <strain evidence="3">ATCC BAA-731 / CDC346-86 / RSK2980</strain>
    </source>
</reference>
<feature type="region of interest" description="Disordered" evidence="1">
    <location>
        <begin position="1"/>
        <end position="31"/>
    </location>
</feature>
<proteinExistence type="predicted"/>
<dbReference type="HOGENOM" id="CLU_3398315_0_0_6"/>
<evidence type="ECO:0000313" key="3">
    <source>
        <dbReference type="Proteomes" id="UP000002084"/>
    </source>
</evidence>
<dbReference type="KEGG" id="ses:SARI_02932"/>